<gene>
    <name evidence="1" type="ORF">HaLaN_04022</name>
</gene>
<reference evidence="1 2" key="1">
    <citation type="submission" date="2020-02" db="EMBL/GenBank/DDBJ databases">
        <title>Draft genome sequence of Haematococcus lacustris strain NIES-144.</title>
        <authorList>
            <person name="Morimoto D."/>
            <person name="Nakagawa S."/>
            <person name="Yoshida T."/>
            <person name="Sawayama S."/>
        </authorList>
    </citation>
    <scope>NUCLEOTIDE SEQUENCE [LARGE SCALE GENOMIC DNA]</scope>
    <source>
        <strain evidence="1 2">NIES-144</strain>
    </source>
</reference>
<dbReference type="EMBL" id="BLLF01000198">
    <property type="protein sequence ID" value="GFH08971.1"/>
    <property type="molecule type" value="Genomic_DNA"/>
</dbReference>
<protein>
    <submittedName>
        <fullName evidence="1">Uncharacterized protein</fullName>
    </submittedName>
</protein>
<name>A0A699YHL5_HAELA</name>
<evidence type="ECO:0000313" key="1">
    <source>
        <dbReference type="EMBL" id="GFH08971.1"/>
    </source>
</evidence>
<accession>A0A699YHL5</accession>
<proteinExistence type="predicted"/>
<dbReference type="Proteomes" id="UP000485058">
    <property type="component" value="Unassembled WGS sequence"/>
</dbReference>
<dbReference type="AlphaFoldDB" id="A0A699YHL5"/>
<keyword evidence="2" id="KW-1185">Reference proteome</keyword>
<sequence>MAVLSSLGRCRVRFPMRGCNATSQRPGQLCKARAVSTKPGSRQPSGGMKLDDGELDTSALIKYAGAVALQVGYMSGALFLLGQAASGLAGIEQPLAGSLSGDDAAKALVTIFFLVISIRSRIFRCVVLEWFLLGQPVPRWQQ</sequence>
<organism evidence="1 2">
    <name type="scientific">Haematococcus lacustris</name>
    <name type="common">Green alga</name>
    <name type="synonym">Haematococcus pluvialis</name>
    <dbReference type="NCBI Taxonomy" id="44745"/>
    <lineage>
        <taxon>Eukaryota</taxon>
        <taxon>Viridiplantae</taxon>
        <taxon>Chlorophyta</taxon>
        <taxon>core chlorophytes</taxon>
        <taxon>Chlorophyceae</taxon>
        <taxon>CS clade</taxon>
        <taxon>Chlamydomonadales</taxon>
        <taxon>Haematococcaceae</taxon>
        <taxon>Haematococcus</taxon>
    </lineage>
</organism>
<comment type="caution">
    <text evidence="1">The sequence shown here is derived from an EMBL/GenBank/DDBJ whole genome shotgun (WGS) entry which is preliminary data.</text>
</comment>
<evidence type="ECO:0000313" key="2">
    <source>
        <dbReference type="Proteomes" id="UP000485058"/>
    </source>
</evidence>